<proteinExistence type="predicted"/>
<dbReference type="KEGG" id="sulg:FJR48_06690"/>
<accession>A0A5P8P161</accession>
<sequence length="455" mass="54053">MEDMNKLKNELNEIIQKKSNFSKLTYEINIAVEKPANADQFPNRDFSFKKIDIVCKEAQFDSFTKFNNEIKEVCKDIEQLNSTHFVSFNFEKCDIKFWNENINLGSHINFIECEINVNVQDVNLDEIYLLFRNFHNCKFKNLSLLSNIKTVHIDLHQSSIDLMQLVKIEILDNGINKIEIKNSHIKRITIKEAIFKRDFTIYETTIDSIRIENVDFESLSEFNEVTFQSEFDFKEITYNGLTLFDRCIFNAKAEFEYIIFEKFTSFRGTTFNKGLNLDFTSAEKEINFFGIKGLKNNESIENTSQETYRIIKYNFEKIGNKIEANKYHALELDQKRRELEKNKWNNKKDYLVFKLHSWSSEHSTNWSLALLWIFAVGFLTVFSLHLGIAKDLFFHPNHFKIEYIGKIFSQFFKFIYIGNMDDILKNNSFIFLLNKVLLGYLYYQFLISVRKDTRK</sequence>
<keyword evidence="3" id="KW-1185">Reference proteome</keyword>
<dbReference type="Proteomes" id="UP000326944">
    <property type="component" value="Chromosome"/>
</dbReference>
<organism evidence="2 3">
    <name type="scientific">Sulfurimonas lithotrophica</name>
    <dbReference type="NCBI Taxonomy" id="2590022"/>
    <lineage>
        <taxon>Bacteria</taxon>
        <taxon>Pseudomonadati</taxon>
        <taxon>Campylobacterota</taxon>
        <taxon>Epsilonproteobacteria</taxon>
        <taxon>Campylobacterales</taxon>
        <taxon>Sulfurimonadaceae</taxon>
        <taxon>Sulfurimonas</taxon>
    </lineage>
</organism>
<feature type="transmembrane region" description="Helical" evidence="1">
    <location>
        <begin position="429"/>
        <end position="449"/>
    </location>
</feature>
<evidence type="ECO:0000313" key="2">
    <source>
        <dbReference type="EMBL" id="QFR49429.1"/>
    </source>
</evidence>
<keyword evidence="1" id="KW-0812">Transmembrane</keyword>
<name>A0A5P8P161_9BACT</name>
<reference evidence="2 3" key="1">
    <citation type="submission" date="2019-09" db="EMBL/GenBank/DDBJ databases">
        <title>Sulfurimonas gotlandica sp. nov., a chemoautotrophic and psychrotolerant epsilonproteobacterium isolated from a pelagic redoxcline, and an emended description of the genus Sulfurimonas.</title>
        <authorList>
            <person name="Wang S."/>
            <person name="Jiang L."/>
            <person name="Shao S."/>
        </authorList>
    </citation>
    <scope>NUCLEOTIDE SEQUENCE [LARGE SCALE GENOMIC DNA]</scope>
    <source>
        <strain evidence="2 3">GYSZ_1</strain>
    </source>
</reference>
<evidence type="ECO:0008006" key="4">
    <source>
        <dbReference type="Google" id="ProtNLM"/>
    </source>
</evidence>
<dbReference type="EMBL" id="CP043617">
    <property type="protein sequence ID" value="QFR49429.1"/>
    <property type="molecule type" value="Genomic_DNA"/>
</dbReference>
<keyword evidence="1" id="KW-0472">Membrane</keyword>
<dbReference type="AlphaFoldDB" id="A0A5P8P161"/>
<dbReference type="RefSeq" id="WP_152307372.1">
    <property type="nucleotide sequence ID" value="NZ_CP043617.1"/>
</dbReference>
<dbReference type="OrthoDB" id="5365493at2"/>
<keyword evidence="1" id="KW-1133">Transmembrane helix</keyword>
<protein>
    <recommendedName>
        <fullName evidence="4">Pentapeptide repeat protein</fullName>
    </recommendedName>
</protein>
<evidence type="ECO:0000256" key="1">
    <source>
        <dbReference type="SAM" id="Phobius"/>
    </source>
</evidence>
<feature type="transmembrane region" description="Helical" evidence="1">
    <location>
        <begin position="366"/>
        <end position="389"/>
    </location>
</feature>
<evidence type="ECO:0000313" key="3">
    <source>
        <dbReference type="Proteomes" id="UP000326944"/>
    </source>
</evidence>
<gene>
    <name evidence="2" type="ORF">FJR48_06690</name>
</gene>